<feature type="compositionally biased region" description="Low complexity" evidence="1">
    <location>
        <begin position="70"/>
        <end position="92"/>
    </location>
</feature>
<dbReference type="Proteomes" id="UP001291309">
    <property type="component" value="Unassembled WGS sequence"/>
</dbReference>
<organism evidence="2 3">
    <name type="scientific">Hyalangium rubrum</name>
    <dbReference type="NCBI Taxonomy" id="3103134"/>
    <lineage>
        <taxon>Bacteria</taxon>
        <taxon>Pseudomonadati</taxon>
        <taxon>Myxococcota</taxon>
        <taxon>Myxococcia</taxon>
        <taxon>Myxococcales</taxon>
        <taxon>Cystobacterineae</taxon>
        <taxon>Archangiaceae</taxon>
        <taxon>Hyalangium</taxon>
    </lineage>
</organism>
<evidence type="ECO:0000256" key="1">
    <source>
        <dbReference type="SAM" id="MobiDB-lite"/>
    </source>
</evidence>
<feature type="region of interest" description="Disordered" evidence="1">
    <location>
        <begin position="26"/>
        <end position="112"/>
    </location>
</feature>
<evidence type="ECO:0000313" key="3">
    <source>
        <dbReference type="Proteomes" id="UP001291309"/>
    </source>
</evidence>
<comment type="caution">
    <text evidence="2">The sequence shown here is derived from an EMBL/GenBank/DDBJ whole genome shotgun (WGS) entry which is preliminary data.</text>
</comment>
<accession>A0ABU5HEJ2</accession>
<dbReference type="RefSeq" id="WP_321550382.1">
    <property type="nucleotide sequence ID" value="NZ_JAXIVS010000015.1"/>
</dbReference>
<gene>
    <name evidence="2" type="ORF">SYV04_35140</name>
</gene>
<reference evidence="2 3" key="1">
    <citation type="submission" date="2023-12" db="EMBL/GenBank/DDBJ databases">
        <title>the genome sequence of Hyalangium sp. s54d21.</title>
        <authorList>
            <person name="Zhang X."/>
        </authorList>
    </citation>
    <scope>NUCLEOTIDE SEQUENCE [LARGE SCALE GENOMIC DNA]</scope>
    <source>
        <strain evidence="3">s54d21</strain>
    </source>
</reference>
<sequence length="218" mass="23376">MFSGPSWLDSLIKRSGLTELAGELKARLWRDPKGEPLDSIPPVRSEHSQSSAPESIMPKKPEAKSKKTSATRSPRAKTPARAAKKAAPAARKAAPKRAAKSSQGRGAGKAATTEAVTRLVEALRAHPNQKSLISAGQQQKDQLLRSLIPLYLARSLDLEVTSGTTSRFWEELGVSYAAPNAAKALRTHTGYAQETKKGKAITSKGIKYVEQAVAQARA</sequence>
<feature type="compositionally biased region" description="Basic and acidic residues" evidence="1">
    <location>
        <begin position="26"/>
        <end position="36"/>
    </location>
</feature>
<protein>
    <submittedName>
        <fullName evidence="2">Uncharacterized protein</fullName>
    </submittedName>
</protein>
<name>A0ABU5HEJ2_9BACT</name>
<keyword evidence="3" id="KW-1185">Reference proteome</keyword>
<dbReference type="EMBL" id="JAXIVS010000015">
    <property type="protein sequence ID" value="MDY7231676.1"/>
    <property type="molecule type" value="Genomic_DNA"/>
</dbReference>
<proteinExistence type="predicted"/>
<evidence type="ECO:0000313" key="2">
    <source>
        <dbReference type="EMBL" id="MDY7231676.1"/>
    </source>
</evidence>